<proteinExistence type="predicted"/>
<evidence type="ECO:0008006" key="3">
    <source>
        <dbReference type="Google" id="ProtNLM"/>
    </source>
</evidence>
<sequence length="217" mass="25621">MIIWKQFRILLLGLTLICILVVLGNVMLLSKIDQHNVASFVFPEEIPLPKWQFSQSYFLPNVSKEYPELLAQKHYQYIQNNLSLDIEMYYLKDRNTPISLENLASTSSPPIVRKKEGIGYYGLGVEKQRAYLSACIHAQGSSTFTEEQFDQNQYISQMQPHRLLSWLLNQQPLQDRRCLWARLSIPLKNDSSKDAYQILENAWFSWYQWWQPRFPKL</sequence>
<name>A0A139XA14_9CYAN</name>
<dbReference type="RefSeq" id="WP_017746432.1">
    <property type="nucleotide sequence ID" value="NZ_KQ976354.1"/>
</dbReference>
<dbReference type="Proteomes" id="UP000076925">
    <property type="component" value="Unassembled WGS sequence"/>
</dbReference>
<reference evidence="1 2" key="1">
    <citation type="journal article" date="2013" name="Genome Biol. Evol.">
        <title>Genomes of Stigonematalean cyanobacteria (subsection V) and the evolution of oxygenic photosynthesis from prokaryotes to plastids.</title>
        <authorList>
            <person name="Dagan T."/>
            <person name="Roettger M."/>
            <person name="Stucken K."/>
            <person name="Landan G."/>
            <person name="Koch R."/>
            <person name="Major P."/>
            <person name="Gould S.B."/>
            <person name="Goremykin V.V."/>
            <person name="Rippka R."/>
            <person name="Tandeau de Marsac N."/>
            <person name="Gugger M."/>
            <person name="Lockhart P.J."/>
            <person name="Allen J.F."/>
            <person name="Brune I."/>
            <person name="Maus I."/>
            <person name="Puhler A."/>
            <person name="Martin W.F."/>
        </authorList>
    </citation>
    <scope>NUCLEOTIDE SEQUENCE [LARGE SCALE GENOMIC DNA]</scope>
    <source>
        <strain evidence="1 2">PCC 7110</strain>
    </source>
</reference>
<dbReference type="OrthoDB" id="582709at2"/>
<evidence type="ECO:0000313" key="1">
    <source>
        <dbReference type="EMBL" id="KYC41548.1"/>
    </source>
</evidence>
<comment type="caution">
    <text evidence="1">The sequence shown here is derived from an EMBL/GenBank/DDBJ whole genome shotgun (WGS) entry which is preliminary data.</text>
</comment>
<keyword evidence="2" id="KW-1185">Reference proteome</keyword>
<gene>
    <name evidence="1" type="ORF">WA1_15970</name>
</gene>
<organism evidence="1 2">
    <name type="scientific">Scytonema hofmannii PCC 7110</name>
    <dbReference type="NCBI Taxonomy" id="128403"/>
    <lineage>
        <taxon>Bacteria</taxon>
        <taxon>Bacillati</taxon>
        <taxon>Cyanobacteriota</taxon>
        <taxon>Cyanophyceae</taxon>
        <taxon>Nostocales</taxon>
        <taxon>Scytonemataceae</taxon>
        <taxon>Scytonema</taxon>
    </lineage>
</organism>
<dbReference type="STRING" id="128403.WA1_15970"/>
<dbReference type="NCBIfam" id="TIGR04153">
    <property type="entry name" value="cyanosortA_assc"/>
    <property type="match status" value="1"/>
</dbReference>
<dbReference type="EMBL" id="ANNX02000020">
    <property type="protein sequence ID" value="KYC41548.1"/>
    <property type="molecule type" value="Genomic_DNA"/>
</dbReference>
<evidence type="ECO:0000313" key="2">
    <source>
        <dbReference type="Proteomes" id="UP000076925"/>
    </source>
</evidence>
<protein>
    <recommendedName>
        <fullName evidence="3">Cyanoexosortase A system-associated protein</fullName>
    </recommendedName>
</protein>
<accession>A0A139XA14</accession>
<dbReference type="InterPro" id="IPR026411">
    <property type="entry name" value="Cyanosort_A_assoc"/>
</dbReference>
<dbReference type="AlphaFoldDB" id="A0A139XA14"/>